<evidence type="ECO:0000313" key="5">
    <source>
        <dbReference type="Proteomes" id="UP000265541"/>
    </source>
</evidence>
<feature type="domain" description="DUF1541" evidence="3">
    <location>
        <begin position="58"/>
        <end position="108"/>
    </location>
</feature>
<sequence>MIKKLLSLSLATGLLLSACSTGNDQENKTKEAHHSSHTNSKADLPDDMQSTDKGKFKKGDSVTINSDHMKGMKGAKGVVKAAYKTHVYEVTYKPKDGKKEVKNHKWVVNEEIENAKQHGFEKGDSVKLEADHMPGMKGAIAEIDNVKETTVYVVDYKATTDDKWVRNHKWMIGSELKSR</sequence>
<dbReference type="RefSeq" id="WP_119484629.1">
    <property type="nucleotide sequence ID" value="NZ_QYJN01000002.1"/>
</dbReference>
<feature type="compositionally biased region" description="Basic and acidic residues" evidence="1">
    <location>
        <begin position="50"/>
        <end position="60"/>
    </location>
</feature>
<evidence type="ECO:0000259" key="3">
    <source>
        <dbReference type="Pfam" id="PF07563"/>
    </source>
</evidence>
<keyword evidence="2" id="KW-0732">Signal</keyword>
<name>A0A3A0VT59_STAGA</name>
<comment type="caution">
    <text evidence="4">The sequence shown here is derived from an EMBL/GenBank/DDBJ whole genome shotgun (WGS) entry which is preliminary data.</text>
</comment>
<dbReference type="Proteomes" id="UP000265541">
    <property type="component" value="Unassembled WGS sequence"/>
</dbReference>
<dbReference type="PROSITE" id="PS51257">
    <property type="entry name" value="PROKAR_LIPOPROTEIN"/>
    <property type="match status" value="1"/>
</dbReference>
<feature type="region of interest" description="Disordered" evidence="1">
    <location>
        <begin position="23"/>
        <end position="62"/>
    </location>
</feature>
<feature type="domain" description="DUF1541" evidence="3">
    <location>
        <begin position="122"/>
        <end position="172"/>
    </location>
</feature>
<dbReference type="AlphaFoldDB" id="A0A3A0VT59"/>
<feature type="signal peptide" evidence="2">
    <location>
        <begin position="1"/>
        <end position="22"/>
    </location>
</feature>
<evidence type="ECO:0000256" key="2">
    <source>
        <dbReference type="SAM" id="SignalP"/>
    </source>
</evidence>
<reference evidence="4 5" key="1">
    <citation type="journal article" date="2016" name="Front. Microbiol.">
        <title>Comprehensive Phylogenetic Analysis of Bovine Non-aureus Staphylococci Species Based on Whole-Genome Sequencing.</title>
        <authorList>
            <person name="Naushad S."/>
            <person name="Barkema H.W."/>
            <person name="Luby C."/>
            <person name="Condas L.A."/>
            <person name="Nobrega D.B."/>
            <person name="Carson D.A."/>
            <person name="De Buck J."/>
        </authorList>
    </citation>
    <scope>NUCLEOTIDE SEQUENCE [LARGE SCALE GENOMIC DNA]</scope>
    <source>
        <strain evidence="4 5">SNUC 4781</strain>
    </source>
</reference>
<evidence type="ECO:0000313" key="4">
    <source>
        <dbReference type="EMBL" id="RIP35853.1"/>
    </source>
</evidence>
<proteinExistence type="predicted"/>
<protein>
    <submittedName>
        <fullName evidence="4">DUF1541 domain-containing protein</fullName>
    </submittedName>
</protein>
<gene>
    <name evidence="4" type="ORF">BUZ14_04155</name>
</gene>
<feature type="chain" id="PRO_5039213345" evidence="2">
    <location>
        <begin position="23"/>
        <end position="179"/>
    </location>
</feature>
<dbReference type="Gene3D" id="2.30.30.1210">
    <property type="entry name" value="Domain of unknown function DUF1541"/>
    <property type="match status" value="1"/>
</dbReference>
<dbReference type="EMBL" id="QYJN01000002">
    <property type="protein sequence ID" value="RIP35853.1"/>
    <property type="molecule type" value="Genomic_DNA"/>
</dbReference>
<dbReference type="InterPro" id="IPR011438">
    <property type="entry name" value="DUF1541"/>
</dbReference>
<organism evidence="4 5">
    <name type="scientific">Staphylococcus gallinarum</name>
    <dbReference type="NCBI Taxonomy" id="1293"/>
    <lineage>
        <taxon>Bacteria</taxon>
        <taxon>Bacillati</taxon>
        <taxon>Bacillota</taxon>
        <taxon>Bacilli</taxon>
        <taxon>Bacillales</taxon>
        <taxon>Staphylococcaceae</taxon>
        <taxon>Staphylococcus</taxon>
    </lineage>
</organism>
<dbReference type="Pfam" id="PF07563">
    <property type="entry name" value="DUF1541"/>
    <property type="match status" value="2"/>
</dbReference>
<accession>A0A3A0VT59</accession>
<evidence type="ECO:0000256" key="1">
    <source>
        <dbReference type="SAM" id="MobiDB-lite"/>
    </source>
</evidence>
<dbReference type="OrthoDB" id="1701949at2"/>
<feature type="compositionally biased region" description="Basic and acidic residues" evidence="1">
    <location>
        <begin position="25"/>
        <end position="34"/>
    </location>
</feature>